<dbReference type="Pfam" id="PF03968">
    <property type="entry name" value="LptD_N"/>
    <property type="match status" value="1"/>
</dbReference>
<dbReference type="EMBL" id="CP157675">
    <property type="protein sequence ID" value="XBP70657.1"/>
    <property type="molecule type" value="Genomic_DNA"/>
</dbReference>
<evidence type="ECO:0000313" key="7">
    <source>
        <dbReference type="EMBL" id="XBP70657.1"/>
    </source>
</evidence>
<gene>
    <name evidence="4 7" type="primary">lptA</name>
    <name evidence="7" type="ORF">ABLV49_02255</name>
</gene>
<dbReference type="Gene3D" id="2.60.450.10">
    <property type="entry name" value="Lipopolysaccharide (LPS) transport protein A like domain"/>
    <property type="match status" value="1"/>
</dbReference>
<feature type="region of interest" description="Disordered" evidence="5">
    <location>
        <begin position="160"/>
        <end position="214"/>
    </location>
</feature>
<keyword evidence="1 4" id="KW-0813">Transport</keyword>
<evidence type="ECO:0000256" key="3">
    <source>
        <dbReference type="ARBA" id="ARBA00022764"/>
    </source>
</evidence>
<dbReference type="RefSeq" id="WP_349279997.1">
    <property type="nucleotide sequence ID" value="NZ_CP157675.1"/>
</dbReference>
<comment type="similarity">
    <text evidence="4">Belongs to the LptA family.</text>
</comment>
<feature type="signal peptide" evidence="4">
    <location>
        <begin position="1"/>
        <end position="18"/>
    </location>
</feature>
<evidence type="ECO:0000256" key="4">
    <source>
        <dbReference type="HAMAP-Rule" id="MF_01914"/>
    </source>
</evidence>
<evidence type="ECO:0000256" key="2">
    <source>
        <dbReference type="ARBA" id="ARBA00022729"/>
    </source>
</evidence>
<accession>A0AAU7LSU0</accession>
<evidence type="ECO:0000256" key="5">
    <source>
        <dbReference type="SAM" id="MobiDB-lite"/>
    </source>
</evidence>
<dbReference type="GO" id="GO:0043165">
    <property type="term" value="P:Gram-negative-bacterium-type cell outer membrane assembly"/>
    <property type="evidence" value="ECO:0007669"/>
    <property type="project" value="UniProtKB-UniRule"/>
</dbReference>
<feature type="domain" description="Organic solvent tolerance-like N-terminal" evidence="6">
    <location>
        <begin position="36"/>
        <end position="152"/>
    </location>
</feature>
<comment type="subcellular location">
    <subcellularLocation>
        <location evidence="4">Periplasm</location>
    </subcellularLocation>
</comment>
<protein>
    <recommendedName>
        <fullName evidence="4">Lipopolysaccharide export system protein LptA</fullName>
    </recommendedName>
</protein>
<dbReference type="InterPro" id="IPR014340">
    <property type="entry name" value="LptA"/>
</dbReference>
<dbReference type="HAMAP" id="MF_01914">
    <property type="entry name" value="LPS_assembly_LptA"/>
    <property type="match status" value="1"/>
</dbReference>
<keyword evidence="3 4" id="KW-0574">Periplasm</keyword>
<comment type="function">
    <text evidence="4">Involved in the assembly of lipopolysaccharide (LPS). Required for the translocation of LPS from the inner membrane to the outer membrane.</text>
</comment>
<dbReference type="InterPro" id="IPR005653">
    <property type="entry name" value="OstA-like_N"/>
</dbReference>
<feature type="compositionally biased region" description="Polar residues" evidence="5">
    <location>
        <begin position="201"/>
        <end position="214"/>
    </location>
</feature>
<dbReference type="PANTHER" id="PTHR36504">
    <property type="entry name" value="LIPOPOLYSACCHARIDE EXPORT SYSTEM PROTEIN LPTA"/>
    <property type="match status" value="1"/>
</dbReference>
<organism evidence="7">
    <name type="scientific">Polaromonas hydrogenivorans</name>
    <dbReference type="NCBI Taxonomy" id="335476"/>
    <lineage>
        <taxon>Bacteria</taxon>
        <taxon>Pseudomonadati</taxon>
        <taxon>Pseudomonadota</taxon>
        <taxon>Betaproteobacteria</taxon>
        <taxon>Burkholderiales</taxon>
        <taxon>Comamonadaceae</taxon>
        <taxon>Polaromonas</taxon>
    </lineage>
</organism>
<keyword evidence="2 4" id="KW-0732">Signal</keyword>
<dbReference type="AlphaFoldDB" id="A0AAU7LSU0"/>
<dbReference type="GO" id="GO:0030288">
    <property type="term" value="C:outer membrane-bounded periplasmic space"/>
    <property type="evidence" value="ECO:0007669"/>
    <property type="project" value="TreeGrafter"/>
</dbReference>
<dbReference type="PANTHER" id="PTHR36504:SF1">
    <property type="entry name" value="LIPOPOLYSACCHARIDE EXPORT SYSTEM PROTEIN LPTA"/>
    <property type="match status" value="1"/>
</dbReference>
<dbReference type="NCBIfam" id="TIGR03002">
    <property type="entry name" value="outer_YhbN_LptA"/>
    <property type="match status" value="1"/>
</dbReference>
<reference evidence="7" key="1">
    <citation type="submission" date="2024-05" db="EMBL/GenBank/DDBJ databases">
        <authorList>
            <person name="Bunk B."/>
            <person name="Swiderski J."/>
            <person name="Sproer C."/>
            <person name="Thiel V."/>
        </authorList>
    </citation>
    <scope>NUCLEOTIDE SEQUENCE</scope>
    <source>
        <strain evidence="7">DSM 17735</strain>
    </source>
</reference>
<dbReference type="GO" id="GO:0009279">
    <property type="term" value="C:cell outer membrane"/>
    <property type="evidence" value="ECO:0007669"/>
    <property type="project" value="TreeGrafter"/>
</dbReference>
<evidence type="ECO:0000259" key="6">
    <source>
        <dbReference type="Pfam" id="PF03968"/>
    </source>
</evidence>
<name>A0AAU7LSU0_9BURK</name>
<dbReference type="GO" id="GO:0017089">
    <property type="term" value="F:glycolipid transfer activity"/>
    <property type="evidence" value="ECO:0007669"/>
    <property type="project" value="TreeGrafter"/>
</dbReference>
<dbReference type="GO" id="GO:0001530">
    <property type="term" value="F:lipopolysaccharide binding"/>
    <property type="evidence" value="ECO:0007669"/>
    <property type="project" value="InterPro"/>
</dbReference>
<sequence precursor="true">MKRPFLSLLLLAVMAAGAVLPAAAEKADRDKPMNAEADALRYDDLKQTSVFTGNVVITKGTTIIRGGQVEVSQDPEGYQLAVATAAPGKLAYYRKKRDGVDEYIEGEGERIEYDSRADLVKFIKRAVVRRYKGATLSDETTGGLIVYDNNTDVFTVDSGAKNSTAANPGGRVRAMLSPRGPAAGAAAPTPPSGGPAPVLRPSTTLGNGTSPKAP</sequence>
<comment type="subunit">
    <text evidence="4">Component of the lipopolysaccharide transport and assembly complex.</text>
</comment>
<evidence type="ECO:0000256" key="1">
    <source>
        <dbReference type="ARBA" id="ARBA00022448"/>
    </source>
</evidence>
<feature type="chain" id="PRO_5043067865" description="Lipopolysaccharide export system protein LptA" evidence="4">
    <location>
        <begin position="19"/>
        <end position="214"/>
    </location>
</feature>
<dbReference type="InterPro" id="IPR052037">
    <property type="entry name" value="LPS_export_LptA"/>
</dbReference>
<proteinExistence type="inferred from homology"/>
<dbReference type="GO" id="GO:0015920">
    <property type="term" value="P:lipopolysaccharide transport"/>
    <property type="evidence" value="ECO:0007669"/>
    <property type="project" value="UniProtKB-UniRule"/>
</dbReference>